<comment type="caution">
    <text evidence="2">The sequence shown here is derived from an EMBL/GenBank/DDBJ whole genome shotgun (WGS) entry which is preliminary data.</text>
</comment>
<evidence type="ECO:0000313" key="3">
    <source>
        <dbReference type="Proteomes" id="UP001642720"/>
    </source>
</evidence>
<evidence type="ECO:0000256" key="1">
    <source>
        <dbReference type="SAM" id="MobiDB-lite"/>
    </source>
</evidence>
<dbReference type="Proteomes" id="UP001642720">
    <property type="component" value="Unassembled WGS sequence"/>
</dbReference>
<proteinExistence type="predicted"/>
<sequence length="246" mass="27747">MRVAKKKTVQPNPESPYIHVQQTTNHRLQGSTQALGKRFQTVFGTPQSPILLPEPLVEYPDGMEKRIKKHVDDALRELQTHLWDMEDDLHADKKSQKRDNKALSRQLKEGHEKVDKRLDGMMKNMEKQLQLVQGLGHSMAEVMEQTKVGRKRPASEAFGISDDGLWARPSAGHAASFKQLERRLGTYFGNTQTHLESAICEARSGTFKRLADLDERIGALEERMDEMARFMAKWDAASSANGGPSA</sequence>
<dbReference type="EMBL" id="PPTA01000001">
    <property type="protein sequence ID" value="TFB07806.1"/>
    <property type="molecule type" value="Genomic_DNA"/>
</dbReference>
<keyword evidence="3" id="KW-1185">Reference proteome</keyword>
<gene>
    <name evidence="2" type="ORF">CCMA1212_001217</name>
</gene>
<evidence type="ECO:0000313" key="2">
    <source>
        <dbReference type="EMBL" id="TFB07806.1"/>
    </source>
</evidence>
<accession>A0ABY2HHN2</accession>
<protein>
    <submittedName>
        <fullName evidence="2">Uncharacterized protein</fullName>
    </submittedName>
</protein>
<organism evidence="2 3">
    <name type="scientific">Trichoderma ghanense</name>
    <dbReference type="NCBI Taxonomy" id="65468"/>
    <lineage>
        <taxon>Eukaryota</taxon>
        <taxon>Fungi</taxon>
        <taxon>Dikarya</taxon>
        <taxon>Ascomycota</taxon>
        <taxon>Pezizomycotina</taxon>
        <taxon>Sordariomycetes</taxon>
        <taxon>Hypocreomycetidae</taxon>
        <taxon>Hypocreales</taxon>
        <taxon>Hypocreaceae</taxon>
        <taxon>Trichoderma</taxon>
    </lineage>
</organism>
<feature type="region of interest" description="Disordered" evidence="1">
    <location>
        <begin position="91"/>
        <end position="112"/>
    </location>
</feature>
<name>A0ABY2HHN2_9HYPO</name>
<dbReference type="GeneID" id="300573101"/>
<dbReference type="RefSeq" id="XP_073564007.1">
    <property type="nucleotide sequence ID" value="XM_073698651.1"/>
</dbReference>
<reference evidence="2 3" key="1">
    <citation type="submission" date="2018-01" db="EMBL/GenBank/DDBJ databases">
        <title>Genome characterization of the sugarcane-associated fungus Trichoderma ghanense CCMA-1212 and their application in lignocelulose bioconversion.</title>
        <authorList>
            <person name="Steindorff A.S."/>
            <person name="Mendes T.D."/>
            <person name="Vilela E.S.D."/>
            <person name="Rodrigues D.S."/>
            <person name="Formighieri E.F."/>
            <person name="Melo I.S."/>
            <person name="Favaro L.C.L."/>
        </authorList>
    </citation>
    <scope>NUCLEOTIDE SEQUENCE [LARGE SCALE GENOMIC DNA]</scope>
    <source>
        <strain evidence="2 3">CCMA-1212</strain>
    </source>
</reference>